<name>A0A7J6KPH7_PERCH</name>
<accession>A0A7J6KPH7</accession>
<evidence type="ECO:0000313" key="1">
    <source>
        <dbReference type="EMBL" id="KAF4648742.1"/>
    </source>
</evidence>
<sequence>MKSYNESVVEAMCSTLNSIDPGRHLKHERMAEESFIAWNRLGLSHESLDKFLSDSIRRMPPTYTGCRRKKTAEAQRRQTKYDVSQVVDRILSVKPRPELSATSASDFERERVADAYELDASEESGKE</sequence>
<reference evidence="1 2" key="1">
    <citation type="submission" date="2020-04" db="EMBL/GenBank/DDBJ databases">
        <title>Perkinsus chesapeaki whole genome sequence.</title>
        <authorList>
            <person name="Bogema D.R."/>
        </authorList>
    </citation>
    <scope>NUCLEOTIDE SEQUENCE [LARGE SCALE GENOMIC DNA]</scope>
    <source>
        <strain evidence="1">ATCC PRA-425</strain>
    </source>
</reference>
<keyword evidence="2" id="KW-1185">Reference proteome</keyword>
<dbReference type="EMBL" id="JAAPAO010001832">
    <property type="protein sequence ID" value="KAF4648742.1"/>
    <property type="molecule type" value="Genomic_DNA"/>
</dbReference>
<organism evidence="1 2">
    <name type="scientific">Perkinsus chesapeaki</name>
    <name type="common">Clam parasite</name>
    <name type="synonym">Perkinsus andrewsi</name>
    <dbReference type="NCBI Taxonomy" id="330153"/>
    <lineage>
        <taxon>Eukaryota</taxon>
        <taxon>Sar</taxon>
        <taxon>Alveolata</taxon>
        <taxon>Perkinsozoa</taxon>
        <taxon>Perkinsea</taxon>
        <taxon>Perkinsida</taxon>
        <taxon>Perkinsidae</taxon>
        <taxon>Perkinsus</taxon>
    </lineage>
</organism>
<dbReference type="Proteomes" id="UP000591131">
    <property type="component" value="Unassembled WGS sequence"/>
</dbReference>
<proteinExistence type="predicted"/>
<protein>
    <submittedName>
        <fullName evidence="1">Uncharacterized protein</fullName>
    </submittedName>
</protein>
<dbReference type="AlphaFoldDB" id="A0A7J6KPH7"/>
<evidence type="ECO:0000313" key="2">
    <source>
        <dbReference type="Proteomes" id="UP000591131"/>
    </source>
</evidence>
<gene>
    <name evidence="1" type="ORF">FOL47_002863</name>
</gene>
<dbReference type="OrthoDB" id="10510213at2759"/>
<comment type="caution">
    <text evidence="1">The sequence shown here is derived from an EMBL/GenBank/DDBJ whole genome shotgun (WGS) entry which is preliminary data.</text>
</comment>